<reference evidence="2 3" key="1">
    <citation type="submission" date="2019-02" db="EMBL/GenBank/DDBJ databases">
        <title>Sequencing the genomes of 1000 actinobacteria strains.</title>
        <authorList>
            <person name="Klenk H.-P."/>
        </authorList>
    </citation>
    <scope>NUCLEOTIDE SEQUENCE [LARGE SCALE GENOMIC DNA]</scope>
    <source>
        <strain evidence="2 3">DSM 45779</strain>
    </source>
</reference>
<dbReference type="RefSeq" id="WP_165438466.1">
    <property type="nucleotide sequence ID" value="NZ_SHKL01000001.1"/>
</dbReference>
<keyword evidence="1" id="KW-1133">Transmembrane helix</keyword>
<dbReference type="AlphaFoldDB" id="A0A4Q7V0V8"/>
<name>A0A4Q7V0V8_PSEST</name>
<sequence length="46" mass="5109">MSSTAAQENTWSPLQWVGAVVAWLWVVVPFGYGLYQLLIKIPALFG</sequence>
<accession>A0A4Q7V0V8</accession>
<keyword evidence="1" id="KW-0812">Transmembrane</keyword>
<comment type="caution">
    <text evidence="2">The sequence shown here is derived from an EMBL/GenBank/DDBJ whole genome shotgun (WGS) entry which is preliminary data.</text>
</comment>
<organism evidence="2 3">
    <name type="scientific">Pseudonocardia sediminis</name>
    <dbReference type="NCBI Taxonomy" id="1397368"/>
    <lineage>
        <taxon>Bacteria</taxon>
        <taxon>Bacillati</taxon>
        <taxon>Actinomycetota</taxon>
        <taxon>Actinomycetes</taxon>
        <taxon>Pseudonocardiales</taxon>
        <taxon>Pseudonocardiaceae</taxon>
        <taxon>Pseudonocardia</taxon>
    </lineage>
</organism>
<dbReference type="EMBL" id="SHKL01000001">
    <property type="protein sequence ID" value="RZT87735.1"/>
    <property type="molecule type" value="Genomic_DNA"/>
</dbReference>
<gene>
    <name evidence="2" type="ORF">EV383_4661</name>
</gene>
<keyword evidence="1" id="KW-0472">Membrane</keyword>
<keyword evidence="3" id="KW-1185">Reference proteome</keyword>
<evidence type="ECO:0000313" key="3">
    <source>
        <dbReference type="Proteomes" id="UP000291591"/>
    </source>
</evidence>
<dbReference type="Proteomes" id="UP000291591">
    <property type="component" value="Unassembled WGS sequence"/>
</dbReference>
<evidence type="ECO:0000256" key="1">
    <source>
        <dbReference type="SAM" id="Phobius"/>
    </source>
</evidence>
<proteinExistence type="predicted"/>
<evidence type="ECO:0000313" key="2">
    <source>
        <dbReference type="EMBL" id="RZT87735.1"/>
    </source>
</evidence>
<feature type="transmembrane region" description="Helical" evidence="1">
    <location>
        <begin position="16"/>
        <end position="35"/>
    </location>
</feature>
<protein>
    <submittedName>
        <fullName evidence="2">Uncharacterized protein</fullName>
    </submittedName>
</protein>